<dbReference type="RefSeq" id="WP_347309179.1">
    <property type="nucleotide sequence ID" value="NZ_JBAJEX010000018.1"/>
</dbReference>
<sequence length="47" mass="5552">MAESLIATVLGLYLALTLAPVIVAWRRGRPAKEIRKAFWWWRLPEDW</sequence>
<keyword evidence="3" id="KW-1185">Reference proteome</keyword>
<reference evidence="2 3" key="1">
    <citation type="submission" date="2024-02" db="EMBL/GenBank/DDBJ databases">
        <title>New thermophilic sulfur-oxidizing bacteria from a hot springs of the Uzon caldera (Kamchatka, Russia).</title>
        <authorList>
            <person name="Dukat A.M."/>
            <person name="Elcheninov A.G."/>
            <person name="Frolov E.N."/>
        </authorList>
    </citation>
    <scope>NUCLEOTIDE SEQUENCE [LARGE SCALE GENOMIC DNA]</scope>
    <source>
        <strain evidence="2 3">AK1</strain>
    </source>
</reference>
<accession>A0ABV0EHF7</accession>
<keyword evidence="1" id="KW-0812">Transmembrane</keyword>
<evidence type="ECO:0000313" key="2">
    <source>
        <dbReference type="EMBL" id="MEO1768068.1"/>
    </source>
</evidence>
<gene>
    <name evidence="2" type="ORF">V6E02_12720</name>
</gene>
<evidence type="ECO:0000256" key="1">
    <source>
        <dbReference type="SAM" id="Phobius"/>
    </source>
</evidence>
<proteinExistence type="predicted"/>
<organism evidence="2 3">
    <name type="scientific">Thiobacter aerophilum</name>
    <dbReference type="NCBI Taxonomy" id="3121275"/>
    <lineage>
        <taxon>Bacteria</taxon>
        <taxon>Pseudomonadati</taxon>
        <taxon>Pseudomonadota</taxon>
        <taxon>Betaproteobacteria</taxon>
        <taxon>Burkholderiales</taxon>
        <taxon>Thiobacteraceae</taxon>
        <taxon>Thiobacter</taxon>
    </lineage>
</organism>
<feature type="transmembrane region" description="Helical" evidence="1">
    <location>
        <begin position="6"/>
        <end position="25"/>
    </location>
</feature>
<dbReference type="Proteomes" id="UP001482231">
    <property type="component" value="Unassembled WGS sequence"/>
</dbReference>
<keyword evidence="1" id="KW-1133">Transmembrane helix</keyword>
<name>A0ABV0EHF7_9BURK</name>
<keyword evidence="1" id="KW-0472">Membrane</keyword>
<dbReference type="EMBL" id="JBAJEX010000018">
    <property type="protein sequence ID" value="MEO1768068.1"/>
    <property type="molecule type" value="Genomic_DNA"/>
</dbReference>
<comment type="caution">
    <text evidence="2">The sequence shown here is derived from an EMBL/GenBank/DDBJ whole genome shotgun (WGS) entry which is preliminary data.</text>
</comment>
<protein>
    <recommendedName>
        <fullName evidence="4">Cellulose biosynthesis protein BcsF</fullName>
    </recommendedName>
</protein>
<evidence type="ECO:0000313" key="3">
    <source>
        <dbReference type="Proteomes" id="UP001482231"/>
    </source>
</evidence>
<evidence type="ECO:0008006" key="4">
    <source>
        <dbReference type="Google" id="ProtNLM"/>
    </source>
</evidence>